<feature type="domain" description="HTH tetR-type" evidence="2">
    <location>
        <begin position="16"/>
        <end position="76"/>
    </location>
</feature>
<dbReference type="InterPro" id="IPR001647">
    <property type="entry name" value="HTH_TetR"/>
</dbReference>
<evidence type="ECO:0000313" key="3">
    <source>
        <dbReference type="EMBL" id="SVB09440.1"/>
    </source>
</evidence>
<protein>
    <recommendedName>
        <fullName evidence="2">HTH tetR-type domain-containing protein</fullName>
    </recommendedName>
</protein>
<dbReference type="SUPFAM" id="SSF46689">
    <property type="entry name" value="Homeodomain-like"/>
    <property type="match status" value="1"/>
</dbReference>
<name>A0A382B6J8_9ZZZZ</name>
<keyword evidence="1" id="KW-0238">DNA-binding</keyword>
<dbReference type="GO" id="GO:0003677">
    <property type="term" value="F:DNA binding"/>
    <property type="evidence" value="ECO:0007669"/>
    <property type="project" value="UniProtKB-KW"/>
</dbReference>
<dbReference type="InterPro" id="IPR009057">
    <property type="entry name" value="Homeodomain-like_sf"/>
</dbReference>
<dbReference type="PROSITE" id="PS50977">
    <property type="entry name" value="HTH_TETR_2"/>
    <property type="match status" value="1"/>
</dbReference>
<organism evidence="3">
    <name type="scientific">marine metagenome</name>
    <dbReference type="NCBI Taxonomy" id="408172"/>
    <lineage>
        <taxon>unclassified sequences</taxon>
        <taxon>metagenomes</taxon>
        <taxon>ecological metagenomes</taxon>
    </lineage>
</organism>
<gene>
    <name evidence="3" type="ORF">METZ01_LOCUS162294</name>
</gene>
<evidence type="ECO:0000256" key="1">
    <source>
        <dbReference type="ARBA" id="ARBA00023125"/>
    </source>
</evidence>
<accession>A0A382B6J8</accession>
<dbReference type="Pfam" id="PF00440">
    <property type="entry name" value="TetR_N"/>
    <property type="match status" value="1"/>
</dbReference>
<evidence type="ECO:0000259" key="2">
    <source>
        <dbReference type="PROSITE" id="PS50977"/>
    </source>
</evidence>
<dbReference type="EMBL" id="UINC01028445">
    <property type="protein sequence ID" value="SVB09440.1"/>
    <property type="molecule type" value="Genomic_DNA"/>
</dbReference>
<reference evidence="3" key="1">
    <citation type="submission" date="2018-05" db="EMBL/GenBank/DDBJ databases">
        <authorList>
            <person name="Lanie J.A."/>
            <person name="Ng W.-L."/>
            <person name="Kazmierczak K.M."/>
            <person name="Andrzejewski T.M."/>
            <person name="Davidsen T.M."/>
            <person name="Wayne K.J."/>
            <person name="Tettelin H."/>
            <person name="Glass J.I."/>
            <person name="Rusch D."/>
            <person name="Podicherti R."/>
            <person name="Tsui H.-C.T."/>
            <person name="Winkler M.E."/>
        </authorList>
    </citation>
    <scope>NUCLEOTIDE SEQUENCE</scope>
</reference>
<dbReference type="AlphaFoldDB" id="A0A382B6J8"/>
<proteinExistence type="predicted"/>
<sequence length="216" mass="23801">MNAKANGRLTQAERTEISDNRMLNAAVRLIVDKGPAVTSLKEVGLLAGYSRGLAGQRFGSKDKLFAFVLRQIGDSWLGQLKKATEKETGLGAILDALEEHYKFCFEAPDQVRAFYTLLFESINAGSELSEIIGNIHNRRHLDVMNWITADSEISEQIKQNADAIAGQFCASVIGIVYAWLANPGDLEATCELHENLKKTMILLLSMATPTQFKPEA</sequence>
<dbReference type="Gene3D" id="1.10.357.10">
    <property type="entry name" value="Tetracycline Repressor, domain 2"/>
    <property type="match status" value="1"/>
</dbReference>